<proteinExistence type="predicted"/>
<dbReference type="EMBL" id="BGPR01068787">
    <property type="protein sequence ID" value="GBO42633.1"/>
    <property type="molecule type" value="Genomic_DNA"/>
</dbReference>
<evidence type="ECO:0000313" key="3">
    <source>
        <dbReference type="Proteomes" id="UP000499080"/>
    </source>
</evidence>
<protein>
    <recommendedName>
        <fullName evidence="1">Integrase zinc-binding domain-containing protein</fullName>
    </recommendedName>
</protein>
<dbReference type="AlphaFoldDB" id="A0A4Y2WZ18"/>
<comment type="caution">
    <text evidence="2">The sequence shown here is derived from an EMBL/GenBank/DDBJ whole genome shotgun (WGS) entry which is preliminary data.</text>
</comment>
<accession>A0A4Y2WZ18</accession>
<dbReference type="OrthoDB" id="6769745at2759"/>
<feature type="domain" description="Integrase zinc-binding" evidence="1">
    <location>
        <begin position="85"/>
        <end position="138"/>
    </location>
</feature>
<dbReference type="PANTHER" id="PTHR47331">
    <property type="entry name" value="PHD-TYPE DOMAIN-CONTAINING PROTEIN"/>
    <property type="match status" value="1"/>
</dbReference>
<dbReference type="Gene3D" id="1.10.340.70">
    <property type="match status" value="1"/>
</dbReference>
<dbReference type="Pfam" id="PF17921">
    <property type="entry name" value="Integrase_H2C2"/>
    <property type="match status" value="1"/>
</dbReference>
<dbReference type="InterPro" id="IPR041588">
    <property type="entry name" value="Integrase_H2C2"/>
</dbReference>
<reference evidence="2 3" key="1">
    <citation type="journal article" date="2019" name="Sci. Rep.">
        <title>Orb-weaving spider Araneus ventricosus genome elucidates the spidroin gene catalogue.</title>
        <authorList>
            <person name="Kono N."/>
            <person name="Nakamura H."/>
            <person name="Ohtoshi R."/>
            <person name="Moran D.A.P."/>
            <person name="Shinohara A."/>
            <person name="Yoshida Y."/>
            <person name="Fujiwara M."/>
            <person name="Mori M."/>
            <person name="Tomita M."/>
            <person name="Arakawa K."/>
        </authorList>
    </citation>
    <scope>NUCLEOTIDE SEQUENCE [LARGE SCALE GENOMIC DNA]</scope>
</reference>
<keyword evidence="3" id="KW-1185">Reference proteome</keyword>
<organism evidence="2 3">
    <name type="scientific">Araneus ventricosus</name>
    <name type="common">Orbweaver spider</name>
    <name type="synonym">Epeira ventricosa</name>
    <dbReference type="NCBI Taxonomy" id="182803"/>
    <lineage>
        <taxon>Eukaryota</taxon>
        <taxon>Metazoa</taxon>
        <taxon>Ecdysozoa</taxon>
        <taxon>Arthropoda</taxon>
        <taxon>Chelicerata</taxon>
        <taxon>Arachnida</taxon>
        <taxon>Araneae</taxon>
        <taxon>Araneomorphae</taxon>
        <taxon>Entelegynae</taxon>
        <taxon>Araneoidea</taxon>
        <taxon>Araneidae</taxon>
        <taxon>Araneus</taxon>
    </lineage>
</organism>
<name>A0A4Y2WZ18_ARAVE</name>
<evidence type="ECO:0000259" key="1">
    <source>
        <dbReference type="Pfam" id="PF17921"/>
    </source>
</evidence>
<dbReference type="PANTHER" id="PTHR47331:SF6">
    <property type="entry name" value="DOUBLECORTIN DOMAIN-CONTAINING PROTEIN"/>
    <property type="match status" value="1"/>
</dbReference>
<sequence>MQNRHPRLQRPCNAILLQLKFHIKIPVNRGKKKALENSLPLPEKSVIARFNPFLQKNHLGLGGRLQFAPVTSEGKHSLLLDGSHNFVQLLMRHTHVRLHHLGVRIVLSKLLSNYWILRGREAIKRVIHRCLPCRLSKAPRGIKIEAPLPARADRVTPYIPFSTTGIDFVGPLYVRNSKSLDTA</sequence>
<evidence type="ECO:0000313" key="2">
    <source>
        <dbReference type="EMBL" id="GBO42633.1"/>
    </source>
</evidence>
<gene>
    <name evidence="2" type="ORF">AVEN_158646_1</name>
</gene>
<dbReference type="Proteomes" id="UP000499080">
    <property type="component" value="Unassembled WGS sequence"/>
</dbReference>